<evidence type="ECO:0000256" key="2">
    <source>
        <dbReference type="ARBA" id="ARBA00023125"/>
    </source>
</evidence>
<keyword evidence="2" id="KW-0238">DNA-binding</keyword>
<evidence type="ECO:0000313" key="6">
    <source>
        <dbReference type="Proteomes" id="UP001203665"/>
    </source>
</evidence>
<accession>A0ABT0XN74</accession>
<dbReference type="Pfam" id="PF01497">
    <property type="entry name" value="Peripla_BP_2"/>
    <property type="match status" value="1"/>
</dbReference>
<dbReference type="PROSITE" id="PS00041">
    <property type="entry name" value="HTH_ARAC_FAMILY_1"/>
    <property type="match status" value="1"/>
</dbReference>
<dbReference type="PANTHER" id="PTHR43280">
    <property type="entry name" value="ARAC-FAMILY TRANSCRIPTIONAL REGULATOR"/>
    <property type="match status" value="1"/>
</dbReference>
<proteinExistence type="predicted"/>
<name>A0ABT0XN74_9BACI</name>
<dbReference type="Gene3D" id="3.40.50.1980">
    <property type="entry name" value="Nitrogenase molybdenum iron protein domain"/>
    <property type="match status" value="2"/>
</dbReference>
<dbReference type="Pfam" id="PF12833">
    <property type="entry name" value="HTH_18"/>
    <property type="match status" value="1"/>
</dbReference>
<dbReference type="EMBL" id="JAMQJY010000003">
    <property type="protein sequence ID" value="MCM2677356.1"/>
    <property type="molecule type" value="Genomic_DNA"/>
</dbReference>
<dbReference type="SUPFAM" id="SSF46689">
    <property type="entry name" value="Homeodomain-like"/>
    <property type="match status" value="1"/>
</dbReference>
<dbReference type="InterPro" id="IPR002491">
    <property type="entry name" value="ABC_transptr_periplasmic_BD"/>
</dbReference>
<evidence type="ECO:0000313" key="5">
    <source>
        <dbReference type="EMBL" id="MCM2677356.1"/>
    </source>
</evidence>
<organism evidence="5 6">
    <name type="scientific">Alkalicoccobacillus plakortidis</name>
    <dbReference type="NCBI Taxonomy" id="444060"/>
    <lineage>
        <taxon>Bacteria</taxon>
        <taxon>Bacillati</taxon>
        <taxon>Bacillota</taxon>
        <taxon>Bacilli</taxon>
        <taxon>Bacillales</taxon>
        <taxon>Bacillaceae</taxon>
        <taxon>Alkalicoccobacillus</taxon>
    </lineage>
</organism>
<dbReference type="PROSITE" id="PS01124">
    <property type="entry name" value="HTH_ARAC_FAMILY_2"/>
    <property type="match status" value="1"/>
</dbReference>
<dbReference type="InterPro" id="IPR018060">
    <property type="entry name" value="HTH_AraC"/>
</dbReference>
<dbReference type="Gene3D" id="1.10.10.60">
    <property type="entry name" value="Homeodomain-like"/>
    <property type="match status" value="2"/>
</dbReference>
<keyword evidence="1" id="KW-0805">Transcription regulation</keyword>
<keyword evidence="6" id="KW-1185">Reference proteome</keyword>
<comment type="caution">
    <text evidence="5">The sequence shown here is derived from an EMBL/GenBank/DDBJ whole genome shotgun (WGS) entry which is preliminary data.</text>
</comment>
<dbReference type="SUPFAM" id="SSF53807">
    <property type="entry name" value="Helical backbone' metal receptor"/>
    <property type="match status" value="1"/>
</dbReference>
<sequence length="508" mass="58861">MLDWKMATVRLKEVKTCAGTWPKGPSYADHYMLIVIYSGNAKMTYGLNERELTPDHFFVINAGESYEITSVEAGVEGALFYFQLYEEIDSSTLVANVEYQFKKTSGKVELDWSHILTIDDTDIFEQQLIFQRALYTCINQGSLTSLDKVKQIKTWMEEHPCNRHRLGELAKLSKVTSTYLSTEFKKETGKSINQFSTKVKIAEAKKLLRTTPLPLKEISAHVGYDDEFYFSRKFKKETGKAPSFYREIHRLKVAAYDKDVLGDLLALHCVPYAAPMHPKWTKAYFEQYQHDVPVHLSAYRADLDWRANLKQIQYVQPNLVIAKKQVSEEQQHLLKQIDSEVLLLDSSKTWRHQLLTIANEIRGEQEATHFLKQYDDVVEECRELIADKKVQPPTIICIKGQSIFLYANKGIQDLFEDVGFQKTMPNAEINLTQLAEKEPSQLWVLHLHDHQTESFYEELRADEIWLGMSAIRNNQVISLPSDLWFEYSATAQYKKLLFLKKQLLSMVE</sequence>
<keyword evidence="3" id="KW-0804">Transcription</keyword>
<dbReference type="RefSeq" id="WP_251611046.1">
    <property type="nucleotide sequence ID" value="NZ_JAMQJY010000003.1"/>
</dbReference>
<protein>
    <submittedName>
        <fullName evidence="5">ABC transporter substrate-binding protein</fullName>
    </submittedName>
</protein>
<dbReference type="SMART" id="SM00342">
    <property type="entry name" value="HTH_ARAC"/>
    <property type="match status" value="1"/>
</dbReference>
<evidence type="ECO:0000259" key="4">
    <source>
        <dbReference type="PROSITE" id="PS01124"/>
    </source>
</evidence>
<evidence type="ECO:0000256" key="1">
    <source>
        <dbReference type="ARBA" id="ARBA00023015"/>
    </source>
</evidence>
<evidence type="ECO:0000256" key="3">
    <source>
        <dbReference type="ARBA" id="ARBA00023163"/>
    </source>
</evidence>
<dbReference type="PANTHER" id="PTHR43280:SF28">
    <property type="entry name" value="HTH-TYPE TRANSCRIPTIONAL ACTIVATOR RHAS"/>
    <property type="match status" value="1"/>
</dbReference>
<dbReference type="InterPro" id="IPR018062">
    <property type="entry name" value="HTH_AraC-typ_CS"/>
</dbReference>
<dbReference type="Proteomes" id="UP001203665">
    <property type="component" value="Unassembled WGS sequence"/>
</dbReference>
<feature type="domain" description="HTH araC/xylS-type" evidence="4">
    <location>
        <begin position="150"/>
        <end position="248"/>
    </location>
</feature>
<reference evidence="5" key="1">
    <citation type="submission" date="2022-06" db="EMBL/GenBank/DDBJ databases">
        <title>Alkalicoccobacillus porphyridii sp. nov., isolated from a marine red alga, Porphyridium purpureum and reclassification of Shouchella plakortidis and Shouchella gibsonii as Alkalicoccobacillus plakortidis comb. nov. and Alkalicoccobacillus gibsonii comb. nov.</title>
        <authorList>
            <person name="Kim K.H."/>
            <person name="Lee J.K."/>
            <person name="Han D.M."/>
            <person name="Baek J.H."/>
            <person name="Jeon C.O."/>
        </authorList>
    </citation>
    <scope>NUCLEOTIDE SEQUENCE</scope>
    <source>
        <strain evidence="5">DSM 19153</strain>
    </source>
</reference>
<gene>
    <name evidence="5" type="ORF">NDM98_19225</name>
</gene>
<dbReference type="InterPro" id="IPR009057">
    <property type="entry name" value="Homeodomain-like_sf"/>
</dbReference>